<feature type="binding site" evidence="5">
    <location>
        <begin position="22"/>
        <end position="29"/>
    </location>
    <ligand>
        <name>ATP</name>
        <dbReference type="ChEBI" id="CHEBI:30616"/>
    </ligand>
</feature>
<dbReference type="InterPro" id="IPR014016">
    <property type="entry name" value="UvrD-like_ATP-bd"/>
</dbReference>
<sequence length="582" mass="66122">MINFTTEQLCFLESSGKVVLHACPGSGKTTVVAQKMINYLQNWNRPHQGIAVLSFTNVASNEISRQATEILPKGFGVDVPHFVGTLDSFIDNYIFLRFGYLLLKSPKRPQITSNDIVNSYRYWKRECHSTCLSSIGDFRWTSDGKLTKNGNRIPCAGNGQYGPPCYQFKKMLLDKGLFFQDEIASLACILLEKYPEIAKGIASRFPIIILDEAQDTSHEQMEILNYLCAAGLESIYIVGDPDQSIYEWRNANPESFLEKIRDSEWTQLALTKNFRSSQLICNAVHVFSDICKDKEANEASGLFADYNKKPVLFLYGKGTDESSIIERFKEECITCDISFSPDKVAVVTRGRIHSDNKVDNLWKTPETELLAKASYEWMSGNKNKAYSFCEKALFQLIIKDLNDIDVSIEQDISKILPYSQWKQFVIDLLTKLPPATEQCGQWVTNVKTIIQETLTTYNLTLLHGMAIADAIKLKTYDTKNRDFKQIPIKDYFETRTQTAFTYSSVHGVKGETYDALMLLIHGTRGNTLTPSFLANGNTDTELMRIAYVAMTRPRKLLAIAMPKSTAKLDIRFPKEKWDYIEI</sequence>
<gene>
    <name evidence="7" type="ORF">IAC39_06990</name>
</gene>
<keyword evidence="2 5" id="KW-0378">Hydrolase</keyword>
<evidence type="ECO:0000256" key="3">
    <source>
        <dbReference type="ARBA" id="ARBA00022806"/>
    </source>
</evidence>
<dbReference type="PANTHER" id="PTHR11070">
    <property type="entry name" value="UVRD / RECB / PCRA DNA HELICASE FAMILY MEMBER"/>
    <property type="match status" value="1"/>
</dbReference>
<dbReference type="GO" id="GO:0005524">
    <property type="term" value="F:ATP binding"/>
    <property type="evidence" value="ECO:0007669"/>
    <property type="project" value="UniProtKB-UniRule"/>
</dbReference>
<dbReference type="EMBL" id="DVLL01000021">
    <property type="protein sequence ID" value="HIT59437.1"/>
    <property type="molecule type" value="Genomic_DNA"/>
</dbReference>
<dbReference type="Pfam" id="PF00580">
    <property type="entry name" value="UvrD-helicase"/>
    <property type="match status" value="2"/>
</dbReference>
<evidence type="ECO:0000313" key="7">
    <source>
        <dbReference type="EMBL" id="HIT59437.1"/>
    </source>
</evidence>
<evidence type="ECO:0000313" key="8">
    <source>
        <dbReference type="Proteomes" id="UP000824136"/>
    </source>
</evidence>
<dbReference type="Proteomes" id="UP000824136">
    <property type="component" value="Unassembled WGS sequence"/>
</dbReference>
<reference evidence="7" key="1">
    <citation type="submission" date="2020-10" db="EMBL/GenBank/DDBJ databases">
        <authorList>
            <person name="Gilroy R."/>
        </authorList>
    </citation>
    <scope>NUCLEOTIDE SEQUENCE</scope>
    <source>
        <strain evidence="7">CHK33-4379</strain>
    </source>
</reference>
<keyword evidence="3 5" id="KW-0347">Helicase</keyword>
<accession>A0A9D1KLH0</accession>
<evidence type="ECO:0000259" key="6">
    <source>
        <dbReference type="PROSITE" id="PS51198"/>
    </source>
</evidence>
<dbReference type="PROSITE" id="PS51198">
    <property type="entry name" value="UVRD_HELICASE_ATP_BIND"/>
    <property type="match status" value="1"/>
</dbReference>
<name>A0A9D1KLH0_9FIRM</name>
<dbReference type="GO" id="GO:0003677">
    <property type="term" value="F:DNA binding"/>
    <property type="evidence" value="ECO:0007669"/>
    <property type="project" value="InterPro"/>
</dbReference>
<dbReference type="InterPro" id="IPR027417">
    <property type="entry name" value="P-loop_NTPase"/>
</dbReference>
<keyword evidence="1 5" id="KW-0547">Nucleotide-binding</keyword>
<comment type="caution">
    <text evidence="7">The sequence shown here is derived from an EMBL/GenBank/DDBJ whole genome shotgun (WGS) entry which is preliminary data.</text>
</comment>
<reference evidence="7" key="2">
    <citation type="journal article" date="2021" name="PeerJ">
        <title>Extensive microbial diversity within the chicken gut microbiome revealed by metagenomics and culture.</title>
        <authorList>
            <person name="Gilroy R."/>
            <person name="Ravi A."/>
            <person name="Getino M."/>
            <person name="Pursley I."/>
            <person name="Horton D.L."/>
            <person name="Alikhan N.F."/>
            <person name="Baker D."/>
            <person name="Gharbi K."/>
            <person name="Hall N."/>
            <person name="Watson M."/>
            <person name="Adriaenssens E.M."/>
            <person name="Foster-Nyarko E."/>
            <person name="Jarju S."/>
            <person name="Secka A."/>
            <person name="Antonio M."/>
            <person name="Oren A."/>
            <person name="Chaudhuri R.R."/>
            <person name="La Ragione R."/>
            <person name="Hildebrand F."/>
            <person name="Pallen M.J."/>
        </authorList>
    </citation>
    <scope>NUCLEOTIDE SEQUENCE</scope>
    <source>
        <strain evidence="7">CHK33-4379</strain>
    </source>
</reference>
<evidence type="ECO:0000256" key="5">
    <source>
        <dbReference type="PROSITE-ProRule" id="PRU00560"/>
    </source>
</evidence>
<protein>
    <submittedName>
        <fullName evidence="7">ATP-dependent helicase</fullName>
    </submittedName>
</protein>
<dbReference type="InterPro" id="IPR000212">
    <property type="entry name" value="DNA_helicase_UvrD/REP"/>
</dbReference>
<evidence type="ECO:0000256" key="1">
    <source>
        <dbReference type="ARBA" id="ARBA00022741"/>
    </source>
</evidence>
<feature type="domain" description="UvrD-like helicase ATP-binding" evidence="6">
    <location>
        <begin position="1"/>
        <end position="277"/>
    </location>
</feature>
<dbReference type="AlphaFoldDB" id="A0A9D1KLH0"/>
<dbReference type="Gene3D" id="3.40.50.300">
    <property type="entry name" value="P-loop containing nucleotide triphosphate hydrolases"/>
    <property type="match status" value="2"/>
</dbReference>
<dbReference type="GO" id="GO:0016787">
    <property type="term" value="F:hydrolase activity"/>
    <property type="evidence" value="ECO:0007669"/>
    <property type="project" value="UniProtKB-UniRule"/>
</dbReference>
<dbReference type="PANTHER" id="PTHR11070:SF2">
    <property type="entry name" value="ATP-DEPENDENT DNA HELICASE SRS2"/>
    <property type="match status" value="1"/>
</dbReference>
<proteinExistence type="predicted"/>
<dbReference type="SUPFAM" id="SSF52540">
    <property type="entry name" value="P-loop containing nucleoside triphosphate hydrolases"/>
    <property type="match status" value="1"/>
</dbReference>
<dbReference type="GO" id="GO:0000725">
    <property type="term" value="P:recombinational repair"/>
    <property type="evidence" value="ECO:0007669"/>
    <property type="project" value="TreeGrafter"/>
</dbReference>
<dbReference type="GO" id="GO:0043138">
    <property type="term" value="F:3'-5' DNA helicase activity"/>
    <property type="evidence" value="ECO:0007669"/>
    <property type="project" value="TreeGrafter"/>
</dbReference>
<organism evidence="7 8">
    <name type="scientific">Candidatus Faeciplasma pullistercoris</name>
    <dbReference type="NCBI Taxonomy" id="2840800"/>
    <lineage>
        <taxon>Bacteria</taxon>
        <taxon>Bacillati</taxon>
        <taxon>Bacillota</taxon>
        <taxon>Clostridia</taxon>
        <taxon>Eubacteriales</taxon>
        <taxon>Oscillospiraceae</taxon>
        <taxon>Oscillospiraceae incertae sedis</taxon>
        <taxon>Candidatus Faeciplasma</taxon>
    </lineage>
</organism>
<keyword evidence="4 5" id="KW-0067">ATP-binding</keyword>
<evidence type="ECO:0000256" key="4">
    <source>
        <dbReference type="ARBA" id="ARBA00022840"/>
    </source>
</evidence>
<evidence type="ECO:0000256" key="2">
    <source>
        <dbReference type="ARBA" id="ARBA00022801"/>
    </source>
</evidence>